<feature type="domain" description="CheR-type methyltransferase" evidence="6">
    <location>
        <begin position="14"/>
        <end position="288"/>
    </location>
</feature>
<dbReference type="InterPro" id="IPR026024">
    <property type="entry name" value="Chemotaxis_MeTrfase_CheR"/>
</dbReference>
<evidence type="ECO:0000256" key="5">
    <source>
        <dbReference type="ARBA" id="ARBA00022691"/>
    </source>
</evidence>
<dbReference type="Gene3D" id="3.40.50.150">
    <property type="entry name" value="Vaccinia Virus protein VP39"/>
    <property type="match status" value="1"/>
</dbReference>
<dbReference type="Pfam" id="PF01739">
    <property type="entry name" value="CheR"/>
    <property type="match status" value="1"/>
</dbReference>
<proteinExistence type="predicted"/>
<protein>
    <recommendedName>
        <fullName evidence="2">protein-glutamate O-methyltransferase</fullName>
        <ecNumber evidence="2">2.1.1.80</ecNumber>
    </recommendedName>
</protein>
<gene>
    <name evidence="7" type="ORF">MNBD_GAMMA20-76</name>
</gene>
<keyword evidence="4 7" id="KW-0808">Transferase</keyword>
<keyword evidence="3 7" id="KW-0489">Methyltransferase</keyword>
<dbReference type="EMBL" id="UOFU01000355">
    <property type="protein sequence ID" value="VAX03918.1"/>
    <property type="molecule type" value="Genomic_DNA"/>
</dbReference>
<dbReference type="InterPro" id="IPR036804">
    <property type="entry name" value="CheR_N_sf"/>
</dbReference>
<reference evidence="7" key="1">
    <citation type="submission" date="2018-06" db="EMBL/GenBank/DDBJ databases">
        <authorList>
            <person name="Zhirakovskaya E."/>
        </authorList>
    </citation>
    <scope>NUCLEOTIDE SEQUENCE</scope>
</reference>
<evidence type="ECO:0000259" key="6">
    <source>
        <dbReference type="PROSITE" id="PS50123"/>
    </source>
</evidence>
<organism evidence="7">
    <name type="scientific">hydrothermal vent metagenome</name>
    <dbReference type="NCBI Taxonomy" id="652676"/>
    <lineage>
        <taxon>unclassified sequences</taxon>
        <taxon>metagenomes</taxon>
        <taxon>ecological metagenomes</taxon>
    </lineage>
</organism>
<dbReference type="InterPro" id="IPR022642">
    <property type="entry name" value="CheR_C"/>
</dbReference>
<dbReference type="InterPro" id="IPR050903">
    <property type="entry name" value="Bact_Chemotaxis_MeTrfase"/>
</dbReference>
<dbReference type="Pfam" id="PF03705">
    <property type="entry name" value="CheR_N"/>
    <property type="match status" value="1"/>
</dbReference>
<dbReference type="InterPro" id="IPR029063">
    <property type="entry name" value="SAM-dependent_MTases_sf"/>
</dbReference>
<dbReference type="PROSITE" id="PS50123">
    <property type="entry name" value="CHER"/>
    <property type="match status" value="1"/>
</dbReference>
<dbReference type="GO" id="GO:0008983">
    <property type="term" value="F:protein-glutamate O-methyltransferase activity"/>
    <property type="evidence" value="ECO:0007669"/>
    <property type="project" value="UniProtKB-EC"/>
</dbReference>
<dbReference type="SUPFAM" id="SSF47757">
    <property type="entry name" value="Chemotaxis receptor methyltransferase CheR, N-terminal domain"/>
    <property type="match status" value="1"/>
</dbReference>
<comment type="catalytic activity">
    <reaction evidence="1">
        <text>L-glutamyl-[protein] + S-adenosyl-L-methionine = [protein]-L-glutamate 5-O-methyl ester + S-adenosyl-L-homocysteine</text>
        <dbReference type="Rhea" id="RHEA:24452"/>
        <dbReference type="Rhea" id="RHEA-COMP:10208"/>
        <dbReference type="Rhea" id="RHEA-COMP:10311"/>
        <dbReference type="ChEBI" id="CHEBI:29973"/>
        <dbReference type="ChEBI" id="CHEBI:57856"/>
        <dbReference type="ChEBI" id="CHEBI:59789"/>
        <dbReference type="ChEBI" id="CHEBI:82795"/>
        <dbReference type="EC" id="2.1.1.80"/>
    </reaction>
</comment>
<evidence type="ECO:0000256" key="1">
    <source>
        <dbReference type="ARBA" id="ARBA00001541"/>
    </source>
</evidence>
<dbReference type="GO" id="GO:0032259">
    <property type="term" value="P:methylation"/>
    <property type="evidence" value="ECO:0007669"/>
    <property type="project" value="UniProtKB-KW"/>
</dbReference>
<sequence>MSSANLARRERVSQGEREFVFTDGDFEFIRQLVAEKTGIVLNDAKRNLVYSRLSRRLRQLGQEHFSDYCNLLKAGDDGELVNFTNAITTNLTSFFRENHHFDYLRDTLLPELMQDKADRRLRCWSAGCSTGEEPYSIAMVLRETLPEKGWDVRLLATDLDSDVVAKAQCGIYTQERVNGISPKRLRRWFLRGKADNDGMVQVRPPLRELIAFRQLNLMQEWPISGPLDFIFCRNVVIYFDKPTQKVLFDRYAELLPVGGHLFIGHSESLFKVSDRFKLIGKTIYRKVY</sequence>
<evidence type="ECO:0000256" key="3">
    <source>
        <dbReference type="ARBA" id="ARBA00022603"/>
    </source>
</evidence>
<dbReference type="PIRSF" id="PIRSF000410">
    <property type="entry name" value="CheR"/>
    <property type="match status" value="1"/>
</dbReference>
<dbReference type="InterPro" id="IPR022641">
    <property type="entry name" value="CheR_N"/>
</dbReference>
<dbReference type="SMART" id="SM00138">
    <property type="entry name" value="MeTrc"/>
    <property type="match status" value="1"/>
</dbReference>
<dbReference type="PANTHER" id="PTHR24422:SF19">
    <property type="entry name" value="CHEMOTAXIS PROTEIN METHYLTRANSFERASE"/>
    <property type="match status" value="1"/>
</dbReference>
<accession>A0A3B1AXC4</accession>
<name>A0A3B1AXC4_9ZZZZ</name>
<evidence type="ECO:0000256" key="4">
    <source>
        <dbReference type="ARBA" id="ARBA00022679"/>
    </source>
</evidence>
<dbReference type="SUPFAM" id="SSF53335">
    <property type="entry name" value="S-adenosyl-L-methionine-dependent methyltransferases"/>
    <property type="match status" value="1"/>
</dbReference>
<dbReference type="AlphaFoldDB" id="A0A3B1AXC4"/>
<dbReference type="EC" id="2.1.1.80" evidence="2"/>
<dbReference type="Gene3D" id="1.10.155.10">
    <property type="entry name" value="Chemotaxis receptor methyltransferase CheR, N-terminal domain"/>
    <property type="match status" value="1"/>
</dbReference>
<keyword evidence="5" id="KW-0949">S-adenosyl-L-methionine</keyword>
<evidence type="ECO:0000313" key="7">
    <source>
        <dbReference type="EMBL" id="VAX03918.1"/>
    </source>
</evidence>
<dbReference type="PRINTS" id="PR00996">
    <property type="entry name" value="CHERMTFRASE"/>
</dbReference>
<evidence type="ECO:0000256" key="2">
    <source>
        <dbReference type="ARBA" id="ARBA00012534"/>
    </source>
</evidence>
<dbReference type="PANTHER" id="PTHR24422">
    <property type="entry name" value="CHEMOTAXIS PROTEIN METHYLTRANSFERASE"/>
    <property type="match status" value="1"/>
</dbReference>
<dbReference type="InterPro" id="IPR000780">
    <property type="entry name" value="CheR_MeTrfase"/>
</dbReference>